<evidence type="ECO:0000256" key="4">
    <source>
        <dbReference type="ARBA" id="ARBA00039989"/>
    </source>
</evidence>
<dbReference type="InterPro" id="IPR050343">
    <property type="entry name" value="RsuA_PseudoU_synthase"/>
</dbReference>
<sequence>MSEIESIRLAKRLAEQQQCSRREAELLIVAGHVRVDGELVQLPETRVLPAQVITVDQGARPDAVPPVTLLLHKPAGYTQWPQAQPGRNAPRNAPPSAYDLLKPENLAEVDTPHPIKVLQQHFRQLQAFLPIPVPASGLVVFTQDKRVARKLAEEGQWLEQECIAGVEGRIADGGLELLQSGLPVRGSRRMPPCKVSWQNERHLRFALKGIAPEEIESMCAAVGLTVVSLRRLRIGRVSLAQVPEGQWRYLMPWERF</sequence>
<dbReference type="EC" id="5.4.99.21" evidence="3"/>
<dbReference type="PROSITE" id="PS50889">
    <property type="entry name" value="S4"/>
    <property type="match status" value="1"/>
</dbReference>
<dbReference type="Gene3D" id="3.30.2350.10">
    <property type="entry name" value="Pseudouridine synthase"/>
    <property type="match status" value="1"/>
</dbReference>
<name>A0ABW5UP35_9BURK</name>
<evidence type="ECO:0000256" key="8">
    <source>
        <dbReference type="ARBA" id="ARBA00042890"/>
    </source>
</evidence>
<evidence type="ECO:0000256" key="1">
    <source>
        <dbReference type="ARBA" id="ARBA00036390"/>
    </source>
</evidence>
<dbReference type="Gene3D" id="3.10.290.10">
    <property type="entry name" value="RNA-binding S4 domain"/>
    <property type="match status" value="1"/>
</dbReference>
<dbReference type="GO" id="GO:0016853">
    <property type="term" value="F:isomerase activity"/>
    <property type="evidence" value="ECO:0007669"/>
    <property type="project" value="UniProtKB-KW"/>
</dbReference>
<dbReference type="Proteomes" id="UP001597463">
    <property type="component" value="Unassembled WGS sequence"/>
</dbReference>
<dbReference type="EMBL" id="JBHUMV010000004">
    <property type="protein sequence ID" value="MFD2754644.1"/>
    <property type="molecule type" value="Genomic_DNA"/>
</dbReference>
<keyword evidence="13" id="KW-1185">Reference proteome</keyword>
<gene>
    <name evidence="12" type="ORF">ACFSW6_11145</name>
</gene>
<dbReference type="InterPro" id="IPR036986">
    <property type="entry name" value="S4_RNA-bd_sf"/>
</dbReference>
<feature type="domain" description="RNA-binding S4" evidence="11">
    <location>
        <begin position="7"/>
        <end position="72"/>
    </location>
</feature>
<dbReference type="CDD" id="cd00165">
    <property type="entry name" value="S4"/>
    <property type="match status" value="1"/>
</dbReference>
<dbReference type="PANTHER" id="PTHR47683">
    <property type="entry name" value="PSEUDOURIDINE SYNTHASE FAMILY PROTEIN-RELATED"/>
    <property type="match status" value="1"/>
</dbReference>
<dbReference type="PANTHER" id="PTHR47683:SF2">
    <property type="entry name" value="RNA-BINDING S4 DOMAIN-CONTAINING PROTEIN"/>
    <property type="match status" value="1"/>
</dbReference>
<dbReference type="SUPFAM" id="SSF55120">
    <property type="entry name" value="Pseudouridine synthase"/>
    <property type="match status" value="1"/>
</dbReference>
<dbReference type="SUPFAM" id="SSF55174">
    <property type="entry name" value="Alpha-L RNA-binding motif"/>
    <property type="match status" value="1"/>
</dbReference>
<organism evidence="12 13">
    <name type="scientific">Comamonas terrae</name>
    <dbReference type="NCBI Taxonomy" id="673548"/>
    <lineage>
        <taxon>Bacteria</taxon>
        <taxon>Pseudomonadati</taxon>
        <taxon>Pseudomonadota</taxon>
        <taxon>Betaproteobacteria</taxon>
        <taxon>Burkholderiales</taxon>
        <taxon>Comamonadaceae</taxon>
        <taxon>Comamonas</taxon>
    </lineage>
</organism>
<keyword evidence="10" id="KW-0694">RNA-binding</keyword>
<evidence type="ECO:0000256" key="9">
    <source>
        <dbReference type="ARBA" id="ARBA00043147"/>
    </source>
</evidence>
<comment type="caution">
    <text evidence="12">The sequence shown here is derived from an EMBL/GenBank/DDBJ whole genome shotgun (WGS) entry which is preliminary data.</text>
</comment>
<evidence type="ECO:0000313" key="12">
    <source>
        <dbReference type="EMBL" id="MFD2754644.1"/>
    </source>
</evidence>
<evidence type="ECO:0000256" key="5">
    <source>
        <dbReference type="ARBA" id="ARBA00041420"/>
    </source>
</evidence>
<dbReference type="Pfam" id="PF01479">
    <property type="entry name" value="S4"/>
    <property type="match status" value="1"/>
</dbReference>
<protein>
    <recommendedName>
        <fullName evidence="4">Dual-specificity RNA pseudouridine synthase RluF</fullName>
        <ecNumber evidence="3">5.4.99.21</ecNumber>
    </recommendedName>
    <alternativeName>
        <fullName evidence="6">23S rRNA pseudouridine(2604) synthase</fullName>
    </alternativeName>
    <alternativeName>
        <fullName evidence="8">Ribosomal large subunit pseudouridine synthase F</fullName>
    </alternativeName>
    <alternativeName>
        <fullName evidence="7">rRNA pseudouridylate synthase F</fullName>
    </alternativeName>
    <alternativeName>
        <fullName evidence="9">rRNA-uridine isomerase F</fullName>
    </alternativeName>
    <alternativeName>
        <fullName evidence="5">tRNA(Tyr) pseudouridine(35) synthase</fullName>
    </alternativeName>
</protein>
<dbReference type="InterPro" id="IPR002942">
    <property type="entry name" value="S4_RNA-bd"/>
</dbReference>
<reference evidence="13" key="1">
    <citation type="journal article" date="2019" name="Int. J. Syst. Evol. Microbiol.">
        <title>The Global Catalogue of Microorganisms (GCM) 10K type strain sequencing project: providing services to taxonomists for standard genome sequencing and annotation.</title>
        <authorList>
            <consortium name="The Broad Institute Genomics Platform"/>
            <consortium name="The Broad Institute Genome Sequencing Center for Infectious Disease"/>
            <person name="Wu L."/>
            <person name="Ma J."/>
        </authorList>
    </citation>
    <scope>NUCLEOTIDE SEQUENCE [LARGE SCALE GENOMIC DNA]</scope>
    <source>
        <strain evidence="13">TISTR 1906</strain>
    </source>
</reference>
<keyword evidence="12" id="KW-0413">Isomerase</keyword>
<dbReference type="InterPro" id="IPR020103">
    <property type="entry name" value="PsdUridine_synth_cat_dom_sf"/>
</dbReference>
<dbReference type="SMART" id="SM00363">
    <property type="entry name" value="S4"/>
    <property type="match status" value="1"/>
</dbReference>
<evidence type="ECO:0000256" key="10">
    <source>
        <dbReference type="PROSITE-ProRule" id="PRU00182"/>
    </source>
</evidence>
<evidence type="ECO:0000256" key="3">
    <source>
        <dbReference type="ARBA" id="ARBA00038922"/>
    </source>
</evidence>
<evidence type="ECO:0000256" key="6">
    <source>
        <dbReference type="ARBA" id="ARBA00041697"/>
    </source>
</evidence>
<evidence type="ECO:0000256" key="7">
    <source>
        <dbReference type="ARBA" id="ARBA00042843"/>
    </source>
</evidence>
<comment type="catalytic activity">
    <reaction evidence="1">
        <text>uridine(35) in tRNA(Tyr) = pseudouridine(35) in tRNA(Tyr)</text>
        <dbReference type="Rhea" id="RHEA:60556"/>
        <dbReference type="Rhea" id="RHEA-COMP:15607"/>
        <dbReference type="Rhea" id="RHEA-COMP:15608"/>
        <dbReference type="ChEBI" id="CHEBI:65314"/>
        <dbReference type="ChEBI" id="CHEBI:65315"/>
    </reaction>
</comment>
<evidence type="ECO:0000256" key="2">
    <source>
        <dbReference type="ARBA" id="ARBA00036535"/>
    </source>
</evidence>
<accession>A0ABW5UP35</accession>
<evidence type="ECO:0000313" key="13">
    <source>
        <dbReference type="Proteomes" id="UP001597463"/>
    </source>
</evidence>
<dbReference type="RefSeq" id="WP_066482835.1">
    <property type="nucleotide sequence ID" value="NZ_BCNT01000019.1"/>
</dbReference>
<proteinExistence type="predicted"/>
<comment type="catalytic activity">
    <reaction evidence="2">
        <text>uridine(2604) in 23S rRNA = pseudouridine(2604) in 23S rRNA</text>
        <dbReference type="Rhea" id="RHEA:38875"/>
        <dbReference type="Rhea" id="RHEA-COMP:10093"/>
        <dbReference type="Rhea" id="RHEA-COMP:10094"/>
        <dbReference type="ChEBI" id="CHEBI:65314"/>
        <dbReference type="ChEBI" id="CHEBI:65315"/>
        <dbReference type="EC" id="5.4.99.21"/>
    </reaction>
</comment>
<evidence type="ECO:0000259" key="11">
    <source>
        <dbReference type="SMART" id="SM00363"/>
    </source>
</evidence>